<dbReference type="InterPro" id="IPR014710">
    <property type="entry name" value="RmlC-like_jellyroll"/>
</dbReference>
<dbReference type="Pfam" id="PF13545">
    <property type="entry name" value="HTH_Crp_2"/>
    <property type="match status" value="1"/>
</dbReference>
<feature type="domain" description="HTH crp-type" evidence="1">
    <location>
        <begin position="197"/>
        <end position="243"/>
    </location>
</feature>
<evidence type="ECO:0000313" key="2">
    <source>
        <dbReference type="EMBL" id="PSC05944.1"/>
    </source>
</evidence>
<comment type="caution">
    <text evidence="2">The sequence shown here is derived from an EMBL/GenBank/DDBJ whole genome shotgun (WGS) entry which is preliminary data.</text>
</comment>
<accession>A0A2T1HWE6</accession>
<protein>
    <submittedName>
        <fullName evidence="2">Crp/Fnr family transcriptional regulator</fullName>
    </submittedName>
</protein>
<dbReference type="AlphaFoldDB" id="A0A2T1HWE6"/>
<dbReference type="EMBL" id="PVZS01000005">
    <property type="protein sequence ID" value="PSC05944.1"/>
    <property type="molecule type" value="Genomic_DNA"/>
</dbReference>
<dbReference type="Proteomes" id="UP000239772">
    <property type="component" value="Unassembled WGS sequence"/>
</dbReference>
<dbReference type="InterPro" id="IPR036390">
    <property type="entry name" value="WH_DNA-bd_sf"/>
</dbReference>
<evidence type="ECO:0000259" key="1">
    <source>
        <dbReference type="SMART" id="SM00419"/>
    </source>
</evidence>
<sequence length="275" mass="30246">MVPMAERPTALLRSADETKISSRWLSPGDIRMGAGMEFNPRNKILAQIEPATALRARGRLERVALHARTVLQEPGNLVEWVWFPDDALICVASETVGGESVSGGMIGWNGAYGAFEACGSRQSFTRAVVQISGQAWRIRSQHYREIFEQSAGLRAAVHKHMEALMVEARQLVACSAIHPVESRMCRVLLDASARSHGGDELSLTQASLANILGVQRTTIAVTASALQRRGMILTGRGRMELLDRRRIQETCCSCRETIAFAETEIFRSHAQVCEG</sequence>
<name>A0A2T1HWE6_9HYPH</name>
<dbReference type="Gene3D" id="2.60.120.10">
    <property type="entry name" value="Jelly Rolls"/>
    <property type="match status" value="1"/>
</dbReference>
<evidence type="ECO:0000313" key="3">
    <source>
        <dbReference type="Proteomes" id="UP000239772"/>
    </source>
</evidence>
<reference evidence="3" key="1">
    <citation type="submission" date="2018-03" db="EMBL/GenBank/DDBJ databases">
        <authorList>
            <person name="Sun L."/>
            <person name="Liu H."/>
            <person name="Chen W."/>
            <person name="Huang K."/>
            <person name="Liu W."/>
            <person name="Gao X."/>
        </authorList>
    </citation>
    <scope>NUCLEOTIDE SEQUENCE [LARGE SCALE GENOMIC DNA]</scope>
    <source>
        <strain evidence="3">SH9</strain>
    </source>
</reference>
<organism evidence="2 3">
    <name type="scientific">Alsobacter soli</name>
    <dbReference type="NCBI Taxonomy" id="2109933"/>
    <lineage>
        <taxon>Bacteria</taxon>
        <taxon>Pseudomonadati</taxon>
        <taxon>Pseudomonadota</taxon>
        <taxon>Alphaproteobacteria</taxon>
        <taxon>Hyphomicrobiales</taxon>
        <taxon>Alsobacteraceae</taxon>
        <taxon>Alsobacter</taxon>
    </lineage>
</organism>
<dbReference type="InterPro" id="IPR012318">
    <property type="entry name" value="HTH_CRP"/>
</dbReference>
<dbReference type="SMART" id="SM00419">
    <property type="entry name" value="HTH_CRP"/>
    <property type="match status" value="1"/>
</dbReference>
<gene>
    <name evidence="2" type="ORF">SLNSH_06090</name>
</gene>
<dbReference type="GO" id="GO:0006355">
    <property type="term" value="P:regulation of DNA-templated transcription"/>
    <property type="evidence" value="ECO:0007669"/>
    <property type="project" value="InterPro"/>
</dbReference>
<keyword evidence="3" id="KW-1185">Reference proteome</keyword>
<proteinExistence type="predicted"/>
<dbReference type="SUPFAM" id="SSF46785">
    <property type="entry name" value="Winged helix' DNA-binding domain"/>
    <property type="match status" value="1"/>
</dbReference>
<dbReference type="GO" id="GO:0003677">
    <property type="term" value="F:DNA binding"/>
    <property type="evidence" value="ECO:0007669"/>
    <property type="project" value="InterPro"/>
</dbReference>